<proteinExistence type="predicted"/>
<reference evidence="2 3" key="1">
    <citation type="submission" date="2019-08" db="EMBL/GenBank/DDBJ databases">
        <title>Whole genome of Aphis craccivora.</title>
        <authorList>
            <person name="Voronova N.V."/>
            <person name="Shulinski R.S."/>
            <person name="Bandarenka Y.V."/>
            <person name="Zhorov D.G."/>
            <person name="Warner D."/>
        </authorList>
    </citation>
    <scope>NUCLEOTIDE SEQUENCE [LARGE SCALE GENOMIC DNA]</scope>
    <source>
        <strain evidence="2">180601</strain>
        <tissue evidence="2">Whole Body</tissue>
    </source>
</reference>
<dbReference type="EMBL" id="VUJU01003832">
    <property type="protein sequence ID" value="KAF0756535.1"/>
    <property type="molecule type" value="Genomic_DNA"/>
</dbReference>
<comment type="caution">
    <text evidence="2">The sequence shown here is derived from an EMBL/GenBank/DDBJ whole genome shotgun (WGS) entry which is preliminary data.</text>
</comment>
<dbReference type="OrthoDB" id="10520082at2759"/>
<keyword evidence="3" id="KW-1185">Reference proteome</keyword>
<protein>
    <submittedName>
        <fullName evidence="2">Uncharacterized protein</fullName>
    </submittedName>
</protein>
<sequence length="215" mass="24655">HKVGLQHIIRKLQARIPEHDKKCCAKVFLAKYFSLKIYTTPDFAHIGQTEFLIRYVHQTCADESKQEEPELVDPYKVQNSIVRKEVFIAPLVIIQYEEIFKYLDKKCRQHKSPPKTVNEMVVFIKNIQDKRVLFKAIQSLYNQIQMCTAEQLAESLLNQKASNSHEYSNETMVISPLSPPAPMSPPTPMPTPPPMSSPPSFTRQSPSRTVDLSTI</sequence>
<feature type="non-terminal residue" evidence="2">
    <location>
        <position position="1"/>
    </location>
</feature>
<evidence type="ECO:0000256" key="1">
    <source>
        <dbReference type="SAM" id="MobiDB-lite"/>
    </source>
</evidence>
<dbReference type="Proteomes" id="UP000478052">
    <property type="component" value="Unassembled WGS sequence"/>
</dbReference>
<feature type="compositionally biased region" description="Polar residues" evidence="1">
    <location>
        <begin position="201"/>
        <end position="215"/>
    </location>
</feature>
<organism evidence="2 3">
    <name type="scientific">Aphis craccivora</name>
    <name type="common">Cowpea aphid</name>
    <dbReference type="NCBI Taxonomy" id="307492"/>
    <lineage>
        <taxon>Eukaryota</taxon>
        <taxon>Metazoa</taxon>
        <taxon>Ecdysozoa</taxon>
        <taxon>Arthropoda</taxon>
        <taxon>Hexapoda</taxon>
        <taxon>Insecta</taxon>
        <taxon>Pterygota</taxon>
        <taxon>Neoptera</taxon>
        <taxon>Paraneoptera</taxon>
        <taxon>Hemiptera</taxon>
        <taxon>Sternorrhyncha</taxon>
        <taxon>Aphidomorpha</taxon>
        <taxon>Aphidoidea</taxon>
        <taxon>Aphididae</taxon>
        <taxon>Aphidini</taxon>
        <taxon>Aphis</taxon>
        <taxon>Aphis</taxon>
    </lineage>
</organism>
<evidence type="ECO:0000313" key="3">
    <source>
        <dbReference type="Proteomes" id="UP000478052"/>
    </source>
</evidence>
<feature type="region of interest" description="Disordered" evidence="1">
    <location>
        <begin position="168"/>
        <end position="215"/>
    </location>
</feature>
<evidence type="ECO:0000313" key="2">
    <source>
        <dbReference type="EMBL" id="KAF0756535.1"/>
    </source>
</evidence>
<feature type="compositionally biased region" description="Pro residues" evidence="1">
    <location>
        <begin position="177"/>
        <end position="197"/>
    </location>
</feature>
<dbReference type="AlphaFoldDB" id="A0A6G0YIW4"/>
<accession>A0A6G0YIW4</accession>
<gene>
    <name evidence="2" type="ORF">FWK35_00008842</name>
</gene>
<name>A0A6G0YIW4_APHCR</name>